<evidence type="ECO:0000313" key="3">
    <source>
        <dbReference type="Proteomes" id="UP000008206"/>
    </source>
</evidence>
<keyword evidence="3" id="KW-1185">Reference proteome</keyword>
<evidence type="ECO:0000256" key="1">
    <source>
        <dbReference type="SAM" id="Phobius"/>
    </source>
</evidence>
<keyword evidence="2" id="KW-0614">Plasmid</keyword>
<evidence type="ECO:0000313" key="2">
    <source>
        <dbReference type="EMBL" id="ADN18221.1"/>
    </source>
</evidence>
<dbReference type="RefSeq" id="WP_013334967.1">
    <property type="nucleotide sequence ID" value="NC_014534.1"/>
</dbReference>
<dbReference type="KEGG" id="cyj:Cyan7822_6437"/>
<geneLocation type="plasmid" evidence="2 3">
    <name>Cy782202</name>
</geneLocation>
<reference evidence="3" key="1">
    <citation type="journal article" date="2011" name="MBio">
        <title>Novel metabolic attributes of the genus Cyanothece, comprising a group of unicellular nitrogen-fixing Cyanobacteria.</title>
        <authorList>
            <person name="Bandyopadhyay A."/>
            <person name="Elvitigala T."/>
            <person name="Welsh E."/>
            <person name="Stockel J."/>
            <person name="Liberton M."/>
            <person name="Min H."/>
            <person name="Sherman L.A."/>
            <person name="Pakrasi H.B."/>
        </authorList>
    </citation>
    <scope>NUCLEOTIDE SEQUENCE [LARGE SCALE GENOMIC DNA]</scope>
    <source>
        <strain evidence="3">PCC 7822</strain>
        <plasmid evidence="3">Cy782202</plasmid>
    </source>
</reference>
<keyword evidence="1" id="KW-0472">Membrane</keyword>
<feature type="transmembrane region" description="Helical" evidence="1">
    <location>
        <begin position="86"/>
        <end position="107"/>
    </location>
</feature>
<feature type="transmembrane region" description="Helical" evidence="1">
    <location>
        <begin position="33"/>
        <end position="51"/>
    </location>
</feature>
<protein>
    <submittedName>
        <fullName evidence="2">Uncharacterized protein</fullName>
    </submittedName>
</protein>
<dbReference type="EMBL" id="CP002200">
    <property type="protein sequence ID" value="ADN18221.1"/>
    <property type="molecule type" value="Genomic_DNA"/>
</dbReference>
<gene>
    <name evidence="2" type="ordered locus">Cyan7822_6437</name>
</gene>
<keyword evidence="1" id="KW-1133">Transmembrane helix</keyword>
<sequence>MNKASVSLGPLQLSIKPKFKHQTNRRGRPSNKWFLYFWTTAVSIYLSGLPAHAQTTGGTGGGCLGFLCGPRATLSSTPPFNNYSDMISMVFVGLNILIVSVLGYQAYRIIKARNDGEEYGTLAQGTIMSIIALFGFNYLANWVMGIAS</sequence>
<organism evidence="2 3">
    <name type="scientific">Gloeothece verrucosa (strain PCC 7822)</name>
    <name type="common">Cyanothece sp. (strain PCC 7822)</name>
    <dbReference type="NCBI Taxonomy" id="497965"/>
    <lineage>
        <taxon>Bacteria</taxon>
        <taxon>Bacillati</taxon>
        <taxon>Cyanobacteriota</taxon>
        <taxon>Cyanophyceae</taxon>
        <taxon>Oscillatoriophycideae</taxon>
        <taxon>Chroococcales</taxon>
        <taxon>Aphanothecaceae</taxon>
        <taxon>Gloeothece</taxon>
        <taxon>Gloeothece verrucosa</taxon>
    </lineage>
</organism>
<keyword evidence="1" id="KW-0812">Transmembrane</keyword>
<dbReference type="Proteomes" id="UP000008206">
    <property type="component" value="Plasmid Cy782202"/>
</dbReference>
<proteinExistence type="predicted"/>
<dbReference type="HOGENOM" id="CLU_1755817_0_0_3"/>
<dbReference type="AlphaFoldDB" id="E0UMP1"/>
<name>E0UMP1_GLOV7</name>
<accession>E0UMP1</accession>
<feature type="transmembrane region" description="Helical" evidence="1">
    <location>
        <begin position="119"/>
        <end position="140"/>
    </location>
</feature>